<comment type="caution">
    <text evidence="1">The sequence shown here is derived from an EMBL/GenBank/DDBJ whole genome shotgun (WGS) entry which is preliminary data.</text>
</comment>
<evidence type="ECO:0000313" key="2">
    <source>
        <dbReference type="Proteomes" id="UP000005143"/>
    </source>
</evidence>
<keyword evidence="2" id="KW-1185">Reference proteome</keyword>
<accession>H0E9Z2</accession>
<dbReference type="Proteomes" id="UP000005143">
    <property type="component" value="Unassembled WGS sequence"/>
</dbReference>
<evidence type="ECO:0000313" key="1">
    <source>
        <dbReference type="EMBL" id="EHN09503.1"/>
    </source>
</evidence>
<organism evidence="1 2">
    <name type="scientific">Patulibacter medicamentivorans</name>
    <dbReference type="NCBI Taxonomy" id="1097667"/>
    <lineage>
        <taxon>Bacteria</taxon>
        <taxon>Bacillati</taxon>
        <taxon>Actinomycetota</taxon>
        <taxon>Thermoleophilia</taxon>
        <taxon>Solirubrobacterales</taxon>
        <taxon>Patulibacteraceae</taxon>
        <taxon>Patulibacter</taxon>
    </lineage>
</organism>
<reference evidence="1 2" key="1">
    <citation type="journal article" date="2013" name="Biodegradation">
        <title>Quantitative proteomic analysis of ibuprofen-degrading Patulibacter sp. strain I11.</title>
        <authorList>
            <person name="Almeida B."/>
            <person name="Kjeldal H."/>
            <person name="Lolas I."/>
            <person name="Knudsen A.D."/>
            <person name="Carvalho G."/>
            <person name="Nielsen K.L."/>
            <person name="Barreto Crespo M.T."/>
            <person name="Stensballe A."/>
            <person name="Nielsen J.L."/>
        </authorList>
    </citation>
    <scope>NUCLEOTIDE SEQUENCE [LARGE SCALE GENOMIC DNA]</scope>
    <source>
        <strain evidence="1 2">I11</strain>
    </source>
</reference>
<dbReference type="EMBL" id="AGUD01000278">
    <property type="protein sequence ID" value="EHN09503.1"/>
    <property type="molecule type" value="Genomic_DNA"/>
</dbReference>
<proteinExistence type="predicted"/>
<sequence length="67" mass="7147">MQDAAPAISKGFFVNFTDQGAEPGTQLGDPFADPARNYWRGAAVFSCEAFGVPIEPGCLLKALGRDR</sequence>
<gene>
    <name evidence="1" type="ORF">PAI11_36650</name>
</gene>
<dbReference type="AlphaFoldDB" id="H0E9Z2"/>
<protein>
    <submittedName>
        <fullName evidence="1">Uncharacterized protein</fullName>
    </submittedName>
</protein>
<name>H0E9Z2_9ACTN</name>